<evidence type="ECO:0000259" key="2">
    <source>
        <dbReference type="Pfam" id="PF03807"/>
    </source>
</evidence>
<dbReference type="AlphaFoldDB" id="A0ABD5SNR4"/>
<dbReference type="RefSeq" id="WP_273738188.1">
    <property type="nucleotide sequence ID" value="NZ_JAQIVI010000132.1"/>
</dbReference>
<evidence type="ECO:0000256" key="1">
    <source>
        <dbReference type="ARBA" id="ARBA00023002"/>
    </source>
</evidence>
<organism evidence="3 4">
    <name type="scientific">Natrinema soli</name>
    <dbReference type="NCBI Taxonomy" id="1930624"/>
    <lineage>
        <taxon>Archaea</taxon>
        <taxon>Methanobacteriati</taxon>
        <taxon>Methanobacteriota</taxon>
        <taxon>Stenosarchaea group</taxon>
        <taxon>Halobacteria</taxon>
        <taxon>Halobacteriales</taxon>
        <taxon>Natrialbaceae</taxon>
        <taxon>Natrinema</taxon>
    </lineage>
</organism>
<dbReference type="GO" id="GO:0016491">
    <property type="term" value="F:oxidoreductase activity"/>
    <property type="evidence" value="ECO:0007669"/>
    <property type="project" value="UniProtKB-KW"/>
</dbReference>
<dbReference type="NCBIfam" id="TIGR01915">
    <property type="entry name" value="npdG"/>
    <property type="match status" value="1"/>
</dbReference>
<protein>
    <submittedName>
        <fullName evidence="3">NADPH-dependent F420 reductase</fullName>
    </submittedName>
</protein>
<dbReference type="Proteomes" id="UP001596383">
    <property type="component" value="Unassembled WGS sequence"/>
</dbReference>
<name>A0ABD5SNR4_9EURY</name>
<gene>
    <name evidence="3" type="primary">npdG</name>
    <name evidence="3" type="ORF">ACFQE6_09100</name>
</gene>
<dbReference type="Gene3D" id="3.40.50.720">
    <property type="entry name" value="NAD(P)-binding Rossmann-like Domain"/>
    <property type="match status" value="1"/>
</dbReference>
<reference evidence="3 4" key="1">
    <citation type="journal article" date="2019" name="Int. J. Syst. Evol. Microbiol.">
        <title>The Global Catalogue of Microorganisms (GCM) 10K type strain sequencing project: providing services to taxonomists for standard genome sequencing and annotation.</title>
        <authorList>
            <consortium name="The Broad Institute Genomics Platform"/>
            <consortium name="The Broad Institute Genome Sequencing Center for Infectious Disease"/>
            <person name="Wu L."/>
            <person name="Ma J."/>
        </authorList>
    </citation>
    <scope>NUCLEOTIDE SEQUENCE [LARGE SCALE GENOMIC DNA]</scope>
    <source>
        <strain evidence="3 4">LMG 29247</strain>
    </source>
</reference>
<evidence type="ECO:0000313" key="4">
    <source>
        <dbReference type="Proteomes" id="UP001596383"/>
    </source>
</evidence>
<dbReference type="InterPro" id="IPR028939">
    <property type="entry name" value="P5C_Rdtase_cat_N"/>
</dbReference>
<dbReference type="EMBL" id="JBHSWV010000132">
    <property type="protein sequence ID" value="MFC6765153.1"/>
    <property type="molecule type" value="Genomic_DNA"/>
</dbReference>
<comment type="caution">
    <text evidence="3">The sequence shown here is derived from an EMBL/GenBank/DDBJ whole genome shotgun (WGS) entry which is preliminary data.</text>
</comment>
<dbReference type="InterPro" id="IPR036291">
    <property type="entry name" value="NAD(P)-bd_dom_sf"/>
</dbReference>
<keyword evidence="1" id="KW-0560">Oxidoreductase</keyword>
<dbReference type="PANTHER" id="PTHR14239:SF0">
    <property type="entry name" value="F420-DEPENDENT NADP REDUCTASE"/>
    <property type="match status" value="1"/>
</dbReference>
<sequence>MEIALLGGTGDIGQGLALRCARDTDHSVVIGSRDADKAEQKANEYYSSLKETGVTPGIAGYSNETAADSAEVVVVSVPPEYASQTVETVAPVLGEDDVLVSPAVQMSRDASGFHYDPPETGSVAEAIDRAAPDDVPVVSAFQNLAAGALSGLENDLKADVVVTGDDSEAKQTVMALAEDIDGLRALDGGPLANTGVVESVTPLLINLAMNNDGMHDIGVRFE</sequence>
<dbReference type="InterPro" id="IPR010185">
    <property type="entry name" value="NpdG"/>
</dbReference>
<accession>A0ABD5SNR4</accession>
<feature type="domain" description="Pyrroline-5-carboxylate reductase catalytic N-terminal" evidence="2">
    <location>
        <begin position="3"/>
        <end position="104"/>
    </location>
</feature>
<dbReference type="SUPFAM" id="SSF51735">
    <property type="entry name" value="NAD(P)-binding Rossmann-fold domains"/>
    <property type="match status" value="1"/>
</dbReference>
<evidence type="ECO:0000313" key="3">
    <source>
        <dbReference type="EMBL" id="MFC6765153.1"/>
    </source>
</evidence>
<dbReference type="Pfam" id="PF03807">
    <property type="entry name" value="F420_oxidored"/>
    <property type="match status" value="1"/>
</dbReference>
<dbReference type="PANTHER" id="PTHR14239">
    <property type="entry name" value="DUDULIN-RELATED"/>
    <property type="match status" value="1"/>
</dbReference>
<proteinExistence type="predicted"/>
<keyword evidence="4" id="KW-1185">Reference proteome</keyword>
<dbReference type="InterPro" id="IPR051267">
    <property type="entry name" value="STEAP_metalloreductase"/>
</dbReference>